<accession>A0A0A9EPS3</accession>
<evidence type="ECO:0000313" key="2">
    <source>
        <dbReference type="EMBL" id="JAE02082.1"/>
    </source>
</evidence>
<sequence length="158" mass="17946">MMAFLARVMRNPEFLKQLMSQNEMRKELQEAISKKRRRRIDQGPENDDLGASSSLEQGSPLLFDPQESVEFLVDEIPTDLENSALDAEVLVEPQDVDLVTTEQQQNGPPGEELNEDFWQELLNESLGEENNNPVIEDDMNVLSEKMGYLNSDSSTSQK</sequence>
<protein>
    <submittedName>
        <fullName evidence="2">Uncharacterized protein</fullName>
    </submittedName>
</protein>
<evidence type="ECO:0000256" key="1">
    <source>
        <dbReference type="SAM" id="MobiDB-lite"/>
    </source>
</evidence>
<reference evidence="2" key="2">
    <citation type="journal article" date="2015" name="Data Brief">
        <title>Shoot transcriptome of the giant reed, Arundo donax.</title>
        <authorList>
            <person name="Barrero R.A."/>
            <person name="Guerrero F.D."/>
            <person name="Moolhuijzen P."/>
            <person name="Goolsby J.A."/>
            <person name="Tidwell J."/>
            <person name="Bellgard S.E."/>
            <person name="Bellgard M.I."/>
        </authorList>
    </citation>
    <scope>NUCLEOTIDE SEQUENCE</scope>
    <source>
        <tissue evidence="2">Shoot tissue taken approximately 20 cm above the soil surface</tissue>
    </source>
</reference>
<reference evidence="2" key="1">
    <citation type="submission" date="2014-09" db="EMBL/GenBank/DDBJ databases">
        <authorList>
            <person name="Magalhaes I.L.F."/>
            <person name="Oliveira U."/>
            <person name="Santos F.R."/>
            <person name="Vidigal T.H.D.A."/>
            <person name="Brescovit A.D."/>
            <person name="Santos A.J."/>
        </authorList>
    </citation>
    <scope>NUCLEOTIDE SEQUENCE</scope>
    <source>
        <tissue evidence="2">Shoot tissue taken approximately 20 cm above the soil surface</tissue>
    </source>
</reference>
<name>A0A0A9EPS3_ARUDO</name>
<dbReference type="EMBL" id="GBRH01195814">
    <property type="protein sequence ID" value="JAE02082.1"/>
    <property type="molecule type" value="Transcribed_RNA"/>
</dbReference>
<dbReference type="AlphaFoldDB" id="A0A0A9EPS3"/>
<proteinExistence type="predicted"/>
<feature type="region of interest" description="Disordered" evidence="1">
    <location>
        <begin position="28"/>
        <end position="61"/>
    </location>
</feature>
<organism evidence="2">
    <name type="scientific">Arundo donax</name>
    <name type="common">Giant reed</name>
    <name type="synonym">Donax arundinaceus</name>
    <dbReference type="NCBI Taxonomy" id="35708"/>
    <lineage>
        <taxon>Eukaryota</taxon>
        <taxon>Viridiplantae</taxon>
        <taxon>Streptophyta</taxon>
        <taxon>Embryophyta</taxon>
        <taxon>Tracheophyta</taxon>
        <taxon>Spermatophyta</taxon>
        <taxon>Magnoliopsida</taxon>
        <taxon>Liliopsida</taxon>
        <taxon>Poales</taxon>
        <taxon>Poaceae</taxon>
        <taxon>PACMAD clade</taxon>
        <taxon>Arundinoideae</taxon>
        <taxon>Arundineae</taxon>
        <taxon>Arundo</taxon>
    </lineage>
</organism>